<dbReference type="STRING" id="708126.BW727_100014"/>
<dbReference type="Gene3D" id="3.40.190.10">
    <property type="entry name" value="Periplasmic binding protein-like II"/>
    <property type="match status" value="2"/>
</dbReference>
<sequence>MKKMRLFNILLTLCIISLLAACDPAARGVDVSENLGPAVGEIILASREDGSGTRGAFTKITGVMGEDEDGNSEDHTYIEAVIQNSTEGIISTVAGDANAIGYISLGSLNQTVKGIAIDGVKPSNRTIQNGTFPIARDFNIAWQEDRLNPVAQDFITYALSTQGQEIAAEQGYVEAISDTKPYIGEGSQSGNISIVGSTSVTPLVEALVEAYTTLNPNAQVDITSNGSSAGMMAVLDGIADIGMASRALKEDEAEKLESLSIAVDGIVVIVNNNNQIESLTLKQVQDIFTGEITEWGAVQ</sequence>
<dbReference type="InterPro" id="IPR050811">
    <property type="entry name" value="Phosphate_ABC_transporter"/>
</dbReference>
<dbReference type="GO" id="GO:0005886">
    <property type="term" value="C:plasma membrane"/>
    <property type="evidence" value="ECO:0007669"/>
    <property type="project" value="UniProtKB-SubCell"/>
</dbReference>
<keyword evidence="5" id="KW-0592">Phosphate transport</keyword>
<dbReference type="PROSITE" id="PS51257">
    <property type="entry name" value="PROKAR_LIPOPROTEIN"/>
    <property type="match status" value="1"/>
</dbReference>
<feature type="signal peptide" evidence="9">
    <location>
        <begin position="1"/>
        <end position="20"/>
    </location>
</feature>
<evidence type="ECO:0000313" key="11">
    <source>
        <dbReference type="EMBL" id="AQS52424.1"/>
    </source>
</evidence>
<evidence type="ECO:0000256" key="4">
    <source>
        <dbReference type="ARBA" id="ARBA00011529"/>
    </source>
</evidence>
<dbReference type="Pfam" id="PF12849">
    <property type="entry name" value="PBP_like_2"/>
    <property type="match status" value="2"/>
</dbReference>
<feature type="domain" description="PBP" evidence="10">
    <location>
        <begin position="185"/>
        <end position="295"/>
    </location>
</feature>
<dbReference type="GO" id="GO:0006817">
    <property type="term" value="P:phosphate ion transport"/>
    <property type="evidence" value="ECO:0007669"/>
    <property type="project" value="UniProtKB-KW"/>
</dbReference>
<organism evidence="11 12">
    <name type="scientific">Jeotgalibaca dankookensis</name>
    <dbReference type="NCBI Taxonomy" id="708126"/>
    <lineage>
        <taxon>Bacteria</taxon>
        <taxon>Bacillati</taxon>
        <taxon>Bacillota</taxon>
        <taxon>Bacilli</taxon>
        <taxon>Lactobacillales</taxon>
        <taxon>Carnobacteriaceae</taxon>
        <taxon>Jeotgalibaca</taxon>
    </lineage>
</organism>
<dbReference type="AlphaFoldDB" id="A0A1S6ILK7"/>
<keyword evidence="7" id="KW-0564">Palmitate</keyword>
<dbReference type="PANTHER" id="PTHR30570">
    <property type="entry name" value="PERIPLASMIC PHOSPHATE BINDING COMPONENT OF PHOSPHATE ABC TRANSPORTER"/>
    <property type="match status" value="1"/>
</dbReference>
<evidence type="ECO:0000256" key="1">
    <source>
        <dbReference type="ARBA" id="ARBA00002841"/>
    </source>
</evidence>
<evidence type="ECO:0000256" key="8">
    <source>
        <dbReference type="ARBA" id="ARBA00023288"/>
    </source>
</evidence>
<comment type="function">
    <text evidence="1">Part of the ABC transporter complex PstSACB involved in phosphate import.</text>
</comment>
<dbReference type="KEGG" id="jda:BW727_100014"/>
<evidence type="ECO:0000256" key="9">
    <source>
        <dbReference type="SAM" id="SignalP"/>
    </source>
</evidence>
<accession>A0A1S6ILK7</accession>
<keyword evidence="8" id="KW-0449">Lipoprotein</keyword>
<keyword evidence="12" id="KW-1185">Reference proteome</keyword>
<feature type="domain" description="PBP" evidence="10">
    <location>
        <begin position="35"/>
        <end position="160"/>
    </location>
</feature>
<dbReference type="SUPFAM" id="SSF53850">
    <property type="entry name" value="Periplasmic binding protein-like II"/>
    <property type="match status" value="2"/>
</dbReference>
<evidence type="ECO:0000256" key="5">
    <source>
        <dbReference type="ARBA" id="ARBA00022592"/>
    </source>
</evidence>
<dbReference type="PANTHER" id="PTHR30570:SF1">
    <property type="entry name" value="PHOSPHATE-BINDING PROTEIN PSTS"/>
    <property type="match status" value="1"/>
</dbReference>
<evidence type="ECO:0000256" key="7">
    <source>
        <dbReference type="ARBA" id="ARBA00023139"/>
    </source>
</evidence>
<dbReference type="EMBL" id="CP019728">
    <property type="protein sequence ID" value="AQS52424.1"/>
    <property type="molecule type" value="Genomic_DNA"/>
</dbReference>
<keyword evidence="6 9" id="KW-0732">Signal</keyword>
<comment type="similarity">
    <text evidence="3">Belongs to the PstS family.</text>
</comment>
<proteinExistence type="inferred from homology"/>
<reference evidence="11 12" key="1">
    <citation type="journal article" date="2014" name="Int. J. Syst. Evol. Microbiol.">
        <title>Jeotgalibaca dankookensis gen. nov., sp. nov., a member of the family Carnobacteriaceae, isolated from seujeot (Korean traditional food).</title>
        <authorList>
            <person name="Lee D.G."/>
            <person name="Trujillo M.E."/>
            <person name="Kang H."/>
            <person name="Ahn T.Y."/>
        </authorList>
    </citation>
    <scope>NUCLEOTIDE SEQUENCE [LARGE SCALE GENOMIC DNA]</scope>
    <source>
        <strain evidence="11 12">EX-07</strain>
    </source>
</reference>
<name>A0A1S6ILK7_9LACT</name>
<comment type="subunit">
    <text evidence="4">The complex is composed of two ATP-binding proteins (PstB), two transmembrane proteins (PstC and PstA) and a solute-binding protein (PstS).</text>
</comment>
<gene>
    <name evidence="11" type="primary">pstS2</name>
    <name evidence="11" type="ORF">BW727_100014</name>
</gene>
<evidence type="ECO:0000313" key="12">
    <source>
        <dbReference type="Proteomes" id="UP000188993"/>
    </source>
</evidence>
<dbReference type="RefSeq" id="WP_062468219.1">
    <property type="nucleotide sequence ID" value="NZ_BBYN01000006.1"/>
</dbReference>
<comment type="subcellular location">
    <subcellularLocation>
        <location evidence="2">Cell membrane</location>
        <topology evidence="2">Lipid-anchor</topology>
    </subcellularLocation>
</comment>
<keyword evidence="5" id="KW-0813">Transport</keyword>
<evidence type="ECO:0000256" key="3">
    <source>
        <dbReference type="ARBA" id="ARBA00008725"/>
    </source>
</evidence>
<dbReference type="Proteomes" id="UP000188993">
    <property type="component" value="Chromosome"/>
</dbReference>
<protein>
    <submittedName>
        <fullName evidence="11">Phosphate-binding protein PstS 2</fullName>
    </submittedName>
</protein>
<dbReference type="InterPro" id="IPR024370">
    <property type="entry name" value="PBP_domain"/>
</dbReference>
<evidence type="ECO:0000256" key="2">
    <source>
        <dbReference type="ARBA" id="ARBA00004193"/>
    </source>
</evidence>
<evidence type="ECO:0000259" key="10">
    <source>
        <dbReference type="Pfam" id="PF12849"/>
    </source>
</evidence>
<evidence type="ECO:0000256" key="6">
    <source>
        <dbReference type="ARBA" id="ARBA00022729"/>
    </source>
</evidence>
<feature type="chain" id="PRO_5038838142" evidence="9">
    <location>
        <begin position="21"/>
        <end position="299"/>
    </location>
</feature>